<accession>J4H3I4</accession>
<evidence type="ECO:0000256" key="5">
    <source>
        <dbReference type="ARBA" id="ARBA00022679"/>
    </source>
</evidence>
<feature type="region of interest" description="Disordered" evidence="9">
    <location>
        <begin position="888"/>
        <end position="956"/>
    </location>
</feature>
<evidence type="ECO:0000256" key="1">
    <source>
        <dbReference type="ARBA" id="ARBA00004123"/>
    </source>
</evidence>
<dbReference type="Proteomes" id="UP000006352">
    <property type="component" value="Unassembled WGS sequence"/>
</dbReference>
<keyword evidence="12" id="KW-1185">Reference proteome</keyword>
<dbReference type="InParanoid" id="J4H3I4"/>
<proteinExistence type="predicted"/>
<dbReference type="PANTHER" id="PTHR12977:SF4">
    <property type="entry name" value="HISTONE-LYSINE N-METHYLTRANSFERASE KMT5B"/>
    <property type="match status" value="1"/>
</dbReference>
<evidence type="ECO:0000256" key="2">
    <source>
        <dbReference type="ARBA" id="ARBA00004286"/>
    </source>
</evidence>
<comment type="subcellular location">
    <subcellularLocation>
        <location evidence="2">Chromosome</location>
    </subcellularLocation>
    <subcellularLocation>
        <location evidence="1">Nucleus</location>
    </subcellularLocation>
</comment>
<feature type="compositionally biased region" description="Basic and acidic residues" evidence="9">
    <location>
        <begin position="569"/>
        <end position="580"/>
    </location>
</feature>
<keyword evidence="8" id="KW-0539">Nucleus</keyword>
<sequence length="1238" mass="135518">MPQAATSSSSSLHPAWRPTKIMNMRDLSRDDDFLSHLLVEKLGTGAVPLVVHKMDASRIIPKANPDDLLQTVRRLVAAKGPPQTAIREAVDELLTLDAVRYYVKNYDQKQLNAFATHASRYFELYLPTGSIEIAHTSRYTHKTGKSELCILATRPLMPGMVITELKGSMADLTEEEDMELKRIDGSCVDGAQIRRDFSVIHSKQLKKNHLFLGPARFVNHDCDHNVELFREGRYITFRVIKPIAVGDEVTAHYGDGYFGRKNRHCLCESCERLGKGGYAPNASEDELSDSGPGSPPQVPAEKGNGNIDSSDSDESDSEAAVNVNERRTRRGVYAVVDNIGKDADLGGGGQIELEAEVEPDTASDLTSLPPSRSSVPLAGPSKGNGMMTPDSDLAPVQDWLRGVDSPLSVESTSINERTTSSAVSTPTRFRSVISTRAQRAREEATSGELESISSRGTSGRGRGGRGGKSGRSSADPARQLVTPPLTADRSDSTGPSVRSSSRMRTRAGDQDRTLSRFATPLQDKTDVASTSDMMDRKGKAREEPEREARTLRPRMIHPALAEQQGVSTKKPEEDPRDVDGKPLPTCVTCKNVLPVIHMEGQPIWGHGFGRTGKRGRPRKHFSVECPRCMRHFEIYALKWPERLPGDGSSAFLPTPRDTRNSTPITHSALATLDRKLAFAMHGYAPPKRPYKRRREADGIDVERPTKKQKPSTGRPRGRPRKNKVGMSAKAMEILQVPEHKAAAKASPESGRRSSRTRMPTLKLRESEPPKPRMQSISRPPASTSSLSTACSEDEIVLPGTPPREVAEIEESPKLPTPKSLAVAAQPRDSNGRFGKKSNTNGRYMRKSFTIGGRRRARAHRPVIKVRSRVEPKEGDSEVERGEIFSLPTPIVKVESSGSTSQKRPLEEVGRASTKKICLDGDEDSDADHGDLSPLSDSADSSEETEYRRPSLLSTGMKHGASLLCAPNPMTFARRKWAPAPADTSSRTSTVADGIHSSTEDDTDLPVTPEDDGNLEYLGVKELDQRFGFGQDATQDAGHSALAPSPSLPPSSYVGKLTLKPSPINLARRRWAPPPPTKLRNSPTIAESADQEILVTDSQDEFDYDLDSYYTSSDEEGDLLNRSRLSHPLADPSDRPTRRRSSIPSVDSSAGDTEQVERLVDESPSITSDRSEVSRPRSVLSSYSSDKSPGMAWKKTVLLPTSNPYLTNPKASFVTNFPSSPVKLMRAGWDTASDSDSCQ</sequence>
<feature type="compositionally biased region" description="Basic and acidic residues" evidence="9">
    <location>
        <begin position="694"/>
        <end position="705"/>
    </location>
</feature>
<dbReference type="AlphaFoldDB" id="J4H3I4"/>
<keyword evidence="6" id="KW-0949">S-adenosyl-L-methionine</keyword>
<dbReference type="SUPFAM" id="SSF82199">
    <property type="entry name" value="SET domain"/>
    <property type="match status" value="1"/>
</dbReference>
<dbReference type="GO" id="GO:0042799">
    <property type="term" value="F:histone H4K20 methyltransferase activity"/>
    <property type="evidence" value="ECO:0007669"/>
    <property type="project" value="UniProtKB-ARBA"/>
</dbReference>
<evidence type="ECO:0000256" key="9">
    <source>
        <dbReference type="SAM" id="MobiDB-lite"/>
    </source>
</evidence>
<evidence type="ECO:0000313" key="11">
    <source>
        <dbReference type="EMBL" id="CCM03329.1"/>
    </source>
</evidence>
<dbReference type="Gene3D" id="2.170.270.10">
    <property type="entry name" value="SET domain"/>
    <property type="match status" value="1"/>
</dbReference>
<feature type="region of interest" description="Disordered" evidence="9">
    <location>
        <begin position="281"/>
        <end position="325"/>
    </location>
</feature>
<protein>
    <recommendedName>
        <fullName evidence="10">SET domain-containing protein</fullName>
    </recommendedName>
</protein>
<evidence type="ECO:0000313" key="12">
    <source>
        <dbReference type="Proteomes" id="UP000006352"/>
    </source>
</evidence>
<dbReference type="InterPro" id="IPR041938">
    <property type="entry name" value="Hist-Lys_N-MTase_N"/>
</dbReference>
<dbReference type="EMBL" id="HE797110">
    <property type="protein sequence ID" value="CCM03329.1"/>
    <property type="molecule type" value="Genomic_DNA"/>
</dbReference>
<feature type="region of interest" description="Disordered" evidence="9">
    <location>
        <begin position="1025"/>
        <end position="1191"/>
    </location>
</feature>
<dbReference type="Gene3D" id="1.10.10.1700">
    <property type="entry name" value="Histone-lysine N-methyltransferase"/>
    <property type="match status" value="1"/>
</dbReference>
<dbReference type="InterPro" id="IPR001214">
    <property type="entry name" value="SET_dom"/>
</dbReference>
<dbReference type="PROSITE" id="PS50280">
    <property type="entry name" value="SET"/>
    <property type="match status" value="1"/>
</dbReference>
<dbReference type="GeneID" id="24098240"/>
<keyword evidence="3" id="KW-0158">Chromosome</keyword>
<feature type="compositionally biased region" description="Acidic residues" evidence="9">
    <location>
        <begin position="999"/>
        <end position="1013"/>
    </location>
</feature>
<feature type="region of interest" description="Disordered" evidence="9">
    <location>
        <begin position="358"/>
        <end position="581"/>
    </location>
</feature>
<dbReference type="GO" id="GO:0003677">
    <property type="term" value="F:DNA binding"/>
    <property type="evidence" value="ECO:0007669"/>
    <property type="project" value="InterPro"/>
</dbReference>
<dbReference type="GO" id="GO:0005694">
    <property type="term" value="C:chromosome"/>
    <property type="evidence" value="ECO:0007669"/>
    <property type="project" value="UniProtKB-SubCell"/>
</dbReference>
<feature type="compositionally biased region" description="Low complexity" evidence="9">
    <location>
        <begin position="1175"/>
        <end position="1184"/>
    </location>
</feature>
<dbReference type="GO" id="GO:0005634">
    <property type="term" value="C:nucleus"/>
    <property type="evidence" value="ECO:0007669"/>
    <property type="project" value="UniProtKB-SubCell"/>
</dbReference>
<feature type="compositionally biased region" description="Polar residues" evidence="9">
    <location>
        <begin position="492"/>
        <end position="502"/>
    </location>
</feature>
<keyword evidence="4" id="KW-0489">Methyltransferase</keyword>
<dbReference type="SMART" id="SM00384">
    <property type="entry name" value="AT_hook"/>
    <property type="match status" value="2"/>
</dbReference>
<gene>
    <name evidence="11" type="ORF">FIBRA_05457</name>
</gene>
<feature type="domain" description="SET" evidence="10">
    <location>
        <begin position="129"/>
        <end position="254"/>
    </location>
</feature>
<feature type="compositionally biased region" description="Polar residues" evidence="9">
    <location>
        <begin position="408"/>
        <end position="437"/>
    </location>
</feature>
<evidence type="ECO:0000256" key="3">
    <source>
        <dbReference type="ARBA" id="ARBA00022454"/>
    </source>
</evidence>
<evidence type="ECO:0000256" key="8">
    <source>
        <dbReference type="ARBA" id="ARBA00023242"/>
    </source>
</evidence>
<feature type="compositionally biased region" description="Basic and acidic residues" evidence="9">
    <location>
        <begin position="533"/>
        <end position="550"/>
    </location>
</feature>
<evidence type="ECO:0000256" key="4">
    <source>
        <dbReference type="ARBA" id="ARBA00022603"/>
    </source>
</evidence>
<dbReference type="Pfam" id="PF00856">
    <property type="entry name" value="SET"/>
    <property type="match status" value="1"/>
</dbReference>
<dbReference type="InterPro" id="IPR039977">
    <property type="entry name" value="Suv4-20/Set9"/>
</dbReference>
<dbReference type="CDD" id="cd10524">
    <property type="entry name" value="SET_Suv4-20-like"/>
    <property type="match status" value="1"/>
</dbReference>
<keyword evidence="7" id="KW-0156">Chromatin regulator</keyword>
<dbReference type="HOGENOM" id="CLU_006599_0_0_1"/>
<dbReference type="GO" id="GO:0032259">
    <property type="term" value="P:methylation"/>
    <property type="evidence" value="ECO:0007669"/>
    <property type="project" value="UniProtKB-KW"/>
</dbReference>
<organism evidence="11 12">
    <name type="scientific">Fibroporia radiculosa</name>
    <dbReference type="NCBI Taxonomy" id="599839"/>
    <lineage>
        <taxon>Eukaryota</taxon>
        <taxon>Fungi</taxon>
        <taxon>Dikarya</taxon>
        <taxon>Basidiomycota</taxon>
        <taxon>Agaricomycotina</taxon>
        <taxon>Agaricomycetes</taxon>
        <taxon>Polyporales</taxon>
        <taxon>Fibroporiaceae</taxon>
        <taxon>Fibroporia</taxon>
    </lineage>
</organism>
<dbReference type="RefSeq" id="XP_012182612.1">
    <property type="nucleotide sequence ID" value="XM_012327222.1"/>
</dbReference>
<feature type="region of interest" description="Disordered" evidence="9">
    <location>
        <begin position="683"/>
        <end position="843"/>
    </location>
</feature>
<feature type="compositionally biased region" description="Gly residues" evidence="9">
    <location>
        <begin position="458"/>
        <end position="469"/>
    </location>
</feature>
<evidence type="ECO:0000259" key="10">
    <source>
        <dbReference type="PROSITE" id="PS50280"/>
    </source>
</evidence>
<keyword evidence="5" id="KW-0808">Transferase</keyword>
<dbReference type="InterPro" id="IPR017956">
    <property type="entry name" value="AT_hook_DNA-bd_motif"/>
</dbReference>
<feature type="compositionally biased region" description="Polar residues" evidence="9">
    <location>
        <begin position="363"/>
        <end position="374"/>
    </location>
</feature>
<dbReference type="PANTHER" id="PTHR12977">
    <property type="entry name" value="SUPPRESSOR OF VARIEGATION 4-20-RELATED"/>
    <property type="match status" value="1"/>
</dbReference>
<dbReference type="SMART" id="SM00317">
    <property type="entry name" value="SET"/>
    <property type="match status" value="1"/>
</dbReference>
<dbReference type="OrthoDB" id="6627536at2759"/>
<name>J4H3I4_9APHY</name>
<dbReference type="STRING" id="599839.J4H3I4"/>
<feature type="compositionally biased region" description="Polar residues" evidence="9">
    <location>
        <begin position="774"/>
        <end position="790"/>
    </location>
</feature>
<evidence type="ECO:0000256" key="6">
    <source>
        <dbReference type="ARBA" id="ARBA00022691"/>
    </source>
</evidence>
<dbReference type="InterPro" id="IPR046341">
    <property type="entry name" value="SET_dom_sf"/>
</dbReference>
<evidence type="ECO:0000256" key="7">
    <source>
        <dbReference type="ARBA" id="ARBA00022853"/>
    </source>
</evidence>
<feature type="region of interest" description="Disordered" evidence="9">
    <location>
        <begin position="976"/>
        <end position="1013"/>
    </location>
</feature>
<reference evidence="11 12" key="1">
    <citation type="journal article" date="2012" name="Appl. Environ. Microbiol.">
        <title>Short-read sequencing for genomic analysis of the brown rot fungus Fibroporia radiculosa.</title>
        <authorList>
            <person name="Tang J.D."/>
            <person name="Perkins A.D."/>
            <person name="Sonstegard T.S."/>
            <person name="Schroeder S.G."/>
            <person name="Burgess S.C."/>
            <person name="Diehl S.V."/>
        </authorList>
    </citation>
    <scope>NUCLEOTIDE SEQUENCE [LARGE SCALE GENOMIC DNA]</scope>
    <source>
        <strain evidence="11 12">TFFH 294</strain>
    </source>
</reference>